<name>A0A059Y272_9BACT</name>
<feature type="region of interest" description="Disordered" evidence="1">
    <location>
        <begin position="236"/>
        <end position="256"/>
    </location>
</feature>
<dbReference type="EMBL" id="CP007243">
    <property type="protein sequence ID" value="AIA31592.1"/>
    <property type="molecule type" value="Genomic_DNA"/>
</dbReference>
<reference evidence="3" key="1">
    <citation type="submission" date="2014-02" db="EMBL/GenBank/DDBJ databases">
        <title>Complete genome sequence and comparative genomic analysis of the nitrogen-fixing bacterium Leptospirillum ferriphilum YSK.</title>
        <authorList>
            <person name="Guo X."/>
            <person name="Yin H."/>
            <person name="Liang Y."/>
            <person name="Hu Q."/>
            <person name="Ma L."/>
            <person name="Xiao Y."/>
            <person name="Zhang X."/>
            <person name="Qiu G."/>
            <person name="Liu X."/>
        </authorList>
    </citation>
    <scope>NUCLEOTIDE SEQUENCE [LARGE SCALE GENOMIC DNA]</scope>
    <source>
        <strain evidence="3">YSK</strain>
    </source>
</reference>
<accession>A0A059Y272</accession>
<dbReference type="RefSeq" id="WP_038504878.1">
    <property type="nucleotide sequence ID" value="NZ_CP007243.1"/>
</dbReference>
<evidence type="ECO:0000313" key="2">
    <source>
        <dbReference type="EMBL" id="AIA31592.1"/>
    </source>
</evidence>
<dbReference type="KEGG" id="lfp:Y981_04250"/>
<evidence type="ECO:0000256" key="1">
    <source>
        <dbReference type="SAM" id="MobiDB-lite"/>
    </source>
</evidence>
<evidence type="ECO:0008006" key="4">
    <source>
        <dbReference type="Google" id="ProtNLM"/>
    </source>
</evidence>
<dbReference type="HOGENOM" id="CLU_616482_0_0_0"/>
<protein>
    <recommendedName>
        <fullName evidence="4">GspL periplasmic domain-containing protein</fullName>
    </recommendedName>
</protein>
<gene>
    <name evidence="2" type="ORF">Y981_04250</name>
</gene>
<keyword evidence="3" id="KW-1185">Reference proteome</keyword>
<organism evidence="2 3">
    <name type="scientific">Leptospirillum ferriphilum YSK</name>
    <dbReference type="NCBI Taxonomy" id="1441628"/>
    <lineage>
        <taxon>Bacteria</taxon>
        <taxon>Pseudomonadati</taxon>
        <taxon>Nitrospirota</taxon>
        <taxon>Nitrospiria</taxon>
        <taxon>Nitrospirales</taxon>
        <taxon>Nitrospiraceae</taxon>
        <taxon>Leptospirillum</taxon>
    </lineage>
</organism>
<dbReference type="OrthoDB" id="9815635at2"/>
<evidence type="ECO:0000313" key="3">
    <source>
        <dbReference type="Proteomes" id="UP000027059"/>
    </source>
</evidence>
<dbReference type="Gene3D" id="3.30.420.380">
    <property type="match status" value="1"/>
</dbReference>
<reference evidence="2 3" key="2">
    <citation type="journal article" date="2015" name="Biomed. Res. Int.">
        <title>Effects of Arsenite Resistance on the Growth and Functional Gene Expression of Leptospirillum ferriphilum and Acidithiobacillus thiooxidans in Pure Culture and Coculture.</title>
        <authorList>
            <person name="Jiang H."/>
            <person name="Liang Y."/>
            <person name="Yin H."/>
            <person name="Xiao Y."/>
            <person name="Guo X."/>
            <person name="Xu Y."/>
            <person name="Hu Q."/>
            <person name="Liu H."/>
            <person name="Liu X."/>
        </authorList>
    </citation>
    <scope>NUCLEOTIDE SEQUENCE [LARGE SCALE GENOMIC DNA]</scope>
    <source>
        <strain evidence="2 3">YSK</strain>
    </source>
</reference>
<sequence>MASSRLWVLTPRSSNLKIQAYHRVRKLWIPEPPALIPLSTSRLAGFEKTLDSKPGIILPESPPPTQTVLLWPTQLSIAGPAKLPLLPRGEIPGAVAGELETLLPWNIEDCQTAIHAVRRDQTWEIYGWATPRRWLENALSVLATYGLEPKYILPESFFLLLFRETDPALPRTNEFLSAPSGDRTLVMTLRNGNPCRETIAETKGENTDNSVCMDLLVASVLMDSAEEAFLWTHPEAALPPGAPDMTSPDPEKQEEERTAAALGRWTGRAGDGVLFPDFRNASLAFRKDRDDLVRHIRTLGAVALLLLLLSLSDAWIHVRALEARVEKTQAILTDLASQILRPSPVVEPLSQLTTRKNELAKQEEILSRGTDIIAILKDIAGGPDPGIPFSMVSLSIGKKSLTLSGKTASFQDVEKIRTALLKTPHIRSLVVQSARLDIDRKTVAFRLGGIHD</sequence>
<dbReference type="SUPFAM" id="SSF53067">
    <property type="entry name" value="Actin-like ATPase domain"/>
    <property type="match status" value="1"/>
</dbReference>
<dbReference type="Proteomes" id="UP000027059">
    <property type="component" value="Chromosome"/>
</dbReference>
<proteinExistence type="predicted"/>
<dbReference type="AlphaFoldDB" id="A0A059Y272"/>
<dbReference type="InterPro" id="IPR043129">
    <property type="entry name" value="ATPase_NBD"/>
</dbReference>